<dbReference type="RefSeq" id="WP_111335264.1">
    <property type="nucleotide sequence ID" value="NZ_CP030032.1"/>
</dbReference>
<accession>A0A2Z4FMN5</accession>
<dbReference type="AlphaFoldDB" id="A0A2Z4FMN5"/>
<protein>
    <submittedName>
        <fullName evidence="1">Uncharacterized protein</fullName>
    </submittedName>
</protein>
<dbReference type="PROSITE" id="PS51257">
    <property type="entry name" value="PROKAR_LIPOPROTEIN"/>
    <property type="match status" value="1"/>
</dbReference>
<evidence type="ECO:0000313" key="1">
    <source>
        <dbReference type="EMBL" id="AWV90085.1"/>
    </source>
</evidence>
<sequence>MRRNDFIRTRGIAVLLLSLALPAVGVLGCASTAPAAIQGDSAEVKAVSAQAEGGADDVEGESVRVVPSMEMKKAILAQVCEGGFEQISSEGLEGEEADVACSTCPSFTEGADGPNFIIQHITPGSFSGPGQSEVLAEYTGCDSAAGGYGGRVLLREVGDSMEVVDIQPGGLFQECKRFAREDGRDELVCMSSAMRQGYSMDALDLYSFEGLTPSGEQKAQSKRLAEVERNDGACLIEDIVADTIQAWSIEQGEAGKIELVVTIEQQRVPEIPDAYETSCDVPEDELEWQTEVVETRVEL</sequence>
<keyword evidence="2" id="KW-1185">Reference proteome</keyword>
<dbReference type="EMBL" id="CP030032">
    <property type="protein sequence ID" value="AWV90085.1"/>
    <property type="molecule type" value="Genomic_DNA"/>
</dbReference>
<dbReference type="Proteomes" id="UP000249799">
    <property type="component" value="Chromosome"/>
</dbReference>
<reference evidence="1 2" key="1">
    <citation type="submission" date="2018-06" db="EMBL/GenBank/DDBJ databases">
        <title>Lujinxingia sediminis gen. nov. sp. nov., a new facultative anaerobic member of the class Deltaproteobacteria, and proposal of Lujinxingaceae fam. nov.</title>
        <authorList>
            <person name="Guo L.-Y."/>
            <person name="Li C.-M."/>
            <person name="Wang S."/>
            <person name="Du Z.-J."/>
        </authorList>
    </citation>
    <scope>NUCLEOTIDE SEQUENCE [LARGE SCALE GENOMIC DNA]</scope>
    <source>
        <strain evidence="1 2">FA350</strain>
    </source>
</reference>
<organism evidence="1 2">
    <name type="scientific">Bradymonas sediminis</name>
    <dbReference type="NCBI Taxonomy" id="1548548"/>
    <lineage>
        <taxon>Bacteria</taxon>
        <taxon>Deltaproteobacteria</taxon>
        <taxon>Bradymonadales</taxon>
        <taxon>Bradymonadaceae</taxon>
        <taxon>Bradymonas</taxon>
    </lineage>
</organism>
<dbReference type="KEGG" id="bsed:DN745_12360"/>
<name>A0A2Z4FMN5_9DELT</name>
<gene>
    <name evidence="1" type="ORF">DN745_12360</name>
</gene>
<evidence type="ECO:0000313" key="2">
    <source>
        <dbReference type="Proteomes" id="UP000249799"/>
    </source>
</evidence>
<proteinExistence type="predicted"/>
<dbReference type="OrthoDB" id="495088at2"/>